<dbReference type="GO" id="GO:0008757">
    <property type="term" value="F:S-adenosylmethionine-dependent methyltransferase activity"/>
    <property type="evidence" value="ECO:0007669"/>
    <property type="project" value="InterPro"/>
</dbReference>
<name>A0A8H3A6X8_9AGAM</name>
<feature type="domain" description="Methyltransferase type 11" evidence="1">
    <location>
        <begin position="47"/>
        <end position="145"/>
    </location>
</feature>
<dbReference type="InterPro" id="IPR029063">
    <property type="entry name" value="SAM-dependent_MTases_sf"/>
</dbReference>
<accession>A0A8H3A6X8</accession>
<sequence length="269" mass="29852">MSDICTTPGYTWSPSLYNRNAAFAYSEESTRPVFELLSLQSGERVADVGCGTGELTLRLQKLVGADGLVLGIDASESMLETAGANGVKNLLCSDIQRLVVPEKFNDLMGTFDAVYTNATLHWCKQDPCGAVRAARTLLKPGGRFVGELCGHMTGMGIRSAIAQVLKSRGIDPPDPWFLPRPEEYKKVLEAEGFQVEHISLNPRIVSLPGSMIDFFRAIYKVAFLKDMGDEEAEKIMKEISDICEFDQKDQNGTWWYLYVPLRFRAIAPI</sequence>
<dbReference type="PANTHER" id="PTHR43861:SF1">
    <property type="entry name" value="TRANS-ACONITATE 2-METHYLTRANSFERASE"/>
    <property type="match status" value="1"/>
</dbReference>
<evidence type="ECO:0000313" key="3">
    <source>
        <dbReference type="Proteomes" id="UP000663841"/>
    </source>
</evidence>
<organism evidence="2 3">
    <name type="scientific">Rhizoctonia solani</name>
    <dbReference type="NCBI Taxonomy" id="456999"/>
    <lineage>
        <taxon>Eukaryota</taxon>
        <taxon>Fungi</taxon>
        <taxon>Dikarya</taxon>
        <taxon>Basidiomycota</taxon>
        <taxon>Agaricomycotina</taxon>
        <taxon>Agaricomycetes</taxon>
        <taxon>Cantharellales</taxon>
        <taxon>Ceratobasidiaceae</taxon>
        <taxon>Rhizoctonia</taxon>
    </lineage>
</organism>
<reference evidence="2" key="1">
    <citation type="submission" date="2021-01" db="EMBL/GenBank/DDBJ databases">
        <authorList>
            <person name="Kaushik A."/>
        </authorList>
    </citation>
    <scope>NUCLEOTIDE SEQUENCE</scope>
    <source>
        <strain evidence="2">AG3-T5</strain>
    </source>
</reference>
<dbReference type="Gene3D" id="3.40.50.150">
    <property type="entry name" value="Vaccinia Virus protein VP39"/>
    <property type="match status" value="1"/>
</dbReference>
<evidence type="ECO:0000313" key="2">
    <source>
        <dbReference type="EMBL" id="CAE6402804.1"/>
    </source>
</evidence>
<dbReference type="CDD" id="cd02440">
    <property type="entry name" value="AdoMet_MTases"/>
    <property type="match status" value="1"/>
</dbReference>
<gene>
    <name evidence="2" type="ORF">RDB_LOCUS9862</name>
</gene>
<dbReference type="InterPro" id="IPR013216">
    <property type="entry name" value="Methyltransf_11"/>
</dbReference>
<comment type="caution">
    <text evidence="2">The sequence shown here is derived from an EMBL/GenBank/DDBJ whole genome shotgun (WGS) entry which is preliminary data.</text>
</comment>
<evidence type="ECO:0000259" key="1">
    <source>
        <dbReference type="Pfam" id="PF08241"/>
    </source>
</evidence>
<dbReference type="Proteomes" id="UP000663841">
    <property type="component" value="Unassembled WGS sequence"/>
</dbReference>
<protein>
    <recommendedName>
        <fullName evidence="1">Methyltransferase type 11 domain-containing protein</fullName>
    </recommendedName>
</protein>
<dbReference type="SUPFAM" id="SSF53335">
    <property type="entry name" value="S-adenosyl-L-methionine-dependent methyltransferases"/>
    <property type="match status" value="1"/>
</dbReference>
<dbReference type="PANTHER" id="PTHR43861">
    <property type="entry name" value="TRANS-ACONITATE 2-METHYLTRANSFERASE-RELATED"/>
    <property type="match status" value="1"/>
</dbReference>
<dbReference type="Pfam" id="PF08241">
    <property type="entry name" value="Methyltransf_11"/>
    <property type="match status" value="1"/>
</dbReference>
<proteinExistence type="predicted"/>
<dbReference type="AlphaFoldDB" id="A0A8H3A6X8"/>
<dbReference type="EMBL" id="CAJMWW010000025">
    <property type="protein sequence ID" value="CAE6402804.1"/>
    <property type="molecule type" value="Genomic_DNA"/>
</dbReference>